<dbReference type="EMBL" id="ML996573">
    <property type="protein sequence ID" value="KAF2757597.1"/>
    <property type="molecule type" value="Genomic_DNA"/>
</dbReference>
<feature type="region of interest" description="Disordered" evidence="1">
    <location>
        <begin position="125"/>
        <end position="145"/>
    </location>
</feature>
<reference evidence="2" key="1">
    <citation type="journal article" date="2020" name="Stud. Mycol.">
        <title>101 Dothideomycetes genomes: a test case for predicting lifestyles and emergence of pathogens.</title>
        <authorList>
            <person name="Haridas S."/>
            <person name="Albert R."/>
            <person name="Binder M."/>
            <person name="Bloem J."/>
            <person name="Labutti K."/>
            <person name="Salamov A."/>
            <person name="Andreopoulos B."/>
            <person name="Baker S."/>
            <person name="Barry K."/>
            <person name="Bills G."/>
            <person name="Bluhm B."/>
            <person name="Cannon C."/>
            <person name="Castanera R."/>
            <person name="Culley D."/>
            <person name="Daum C."/>
            <person name="Ezra D."/>
            <person name="Gonzalez J."/>
            <person name="Henrissat B."/>
            <person name="Kuo A."/>
            <person name="Liang C."/>
            <person name="Lipzen A."/>
            <person name="Lutzoni F."/>
            <person name="Magnuson J."/>
            <person name="Mondo S."/>
            <person name="Nolan M."/>
            <person name="Ohm R."/>
            <person name="Pangilinan J."/>
            <person name="Park H.-J."/>
            <person name="Ramirez L."/>
            <person name="Alfaro M."/>
            <person name="Sun H."/>
            <person name="Tritt A."/>
            <person name="Yoshinaga Y."/>
            <person name="Zwiers L.-H."/>
            <person name="Turgeon B."/>
            <person name="Goodwin S."/>
            <person name="Spatafora J."/>
            <person name="Crous P."/>
            <person name="Grigoriev I."/>
        </authorList>
    </citation>
    <scope>NUCLEOTIDE SEQUENCE</scope>
    <source>
        <strain evidence="2">CBS 121739</strain>
    </source>
</reference>
<keyword evidence="3" id="KW-1185">Reference proteome</keyword>
<organism evidence="2 3">
    <name type="scientific">Pseudovirgaria hyperparasitica</name>
    <dbReference type="NCBI Taxonomy" id="470096"/>
    <lineage>
        <taxon>Eukaryota</taxon>
        <taxon>Fungi</taxon>
        <taxon>Dikarya</taxon>
        <taxon>Ascomycota</taxon>
        <taxon>Pezizomycotina</taxon>
        <taxon>Dothideomycetes</taxon>
        <taxon>Dothideomycetes incertae sedis</taxon>
        <taxon>Acrospermales</taxon>
        <taxon>Acrospermaceae</taxon>
        <taxon>Pseudovirgaria</taxon>
    </lineage>
</organism>
<evidence type="ECO:0000313" key="3">
    <source>
        <dbReference type="Proteomes" id="UP000799437"/>
    </source>
</evidence>
<dbReference type="RefSeq" id="XP_033600048.1">
    <property type="nucleotide sequence ID" value="XM_033741368.1"/>
</dbReference>
<dbReference type="AlphaFoldDB" id="A0A6A6W7P1"/>
<gene>
    <name evidence="2" type="ORF">EJ05DRAFT_394990</name>
</gene>
<evidence type="ECO:0000256" key="1">
    <source>
        <dbReference type="SAM" id="MobiDB-lite"/>
    </source>
</evidence>
<protein>
    <submittedName>
        <fullName evidence="2">Uncharacterized protein</fullName>
    </submittedName>
</protein>
<sequence length="145" mass="15809">MDPAVHSSSSALPPPHPILPFVGKHAHAPCPCRAPHSTISDYIPHAYIHTAAKKNNNNNNKQTNNTPIRPMSHRIPSIHSHSPFPFSPLSSILPSILPSFHSSAQACGIHIHGMTLTRPDWLSRPTYLPTTDTQTSTTPPNARSQ</sequence>
<accession>A0A6A6W7P1</accession>
<dbReference type="Proteomes" id="UP000799437">
    <property type="component" value="Unassembled WGS sequence"/>
</dbReference>
<proteinExistence type="predicted"/>
<evidence type="ECO:0000313" key="2">
    <source>
        <dbReference type="EMBL" id="KAF2757597.1"/>
    </source>
</evidence>
<name>A0A6A6W7P1_9PEZI</name>
<dbReference type="GeneID" id="54482422"/>